<evidence type="ECO:0000256" key="1">
    <source>
        <dbReference type="SAM" id="Phobius"/>
    </source>
</evidence>
<name>A0A0F9ET88_9ZZZZ</name>
<protein>
    <submittedName>
        <fullName evidence="2">Uncharacterized protein</fullName>
    </submittedName>
</protein>
<keyword evidence="1" id="KW-0812">Transmembrane</keyword>
<reference evidence="2" key="1">
    <citation type="journal article" date="2015" name="Nature">
        <title>Complex archaea that bridge the gap between prokaryotes and eukaryotes.</title>
        <authorList>
            <person name="Spang A."/>
            <person name="Saw J.H."/>
            <person name="Jorgensen S.L."/>
            <person name="Zaremba-Niedzwiedzka K."/>
            <person name="Martijn J."/>
            <person name="Lind A.E."/>
            <person name="van Eijk R."/>
            <person name="Schleper C."/>
            <person name="Guy L."/>
            <person name="Ettema T.J."/>
        </authorList>
    </citation>
    <scope>NUCLEOTIDE SEQUENCE</scope>
</reference>
<sequence>MAKSETIKERLIRMETKQDFMCKQITNHLKHHWAVTLALLSTTLTLAASVTIMLLKK</sequence>
<dbReference type="EMBL" id="LAZR01033417">
    <property type="protein sequence ID" value="KKL48145.1"/>
    <property type="molecule type" value="Genomic_DNA"/>
</dbReference>
<proteinExistence type="predicted"/>
<evidence type="ECO:0000313" key="2">
    <source>
        <dbReference type="EMBL" id="KKL48145.1"/>
    </source>
</evidence>
<keyword evidence="1" id="KW-1133">Transmembrane helix</keyword>
<feature type="transmembrane region" description="Helical" evidence="1">
    <location>
        <begin position="33"/>
        <end position="55"/>
    </location>
</feature>
<keyword evidence="1" id="KW-0472">Membrane</keyword>
<dbReference type="AlphaFoldDB" id="A0A0F9ET88"/>
<gene>
    <name evidence="2" type="ORF">LCGC14_2328430</name>
</gene>
<organism evidence="2">
    <name type="scientific">marine sediment metagenome</name>
    <dbReference type="NCBI Taxonomy" id="412755"/>
    <lineage>
        <taxon>unclassified sequences</taxon>
        <taxon>metagenomes</taxon>
        <taxon>ecological metagenomes</taxon>
    </lineage>
</organism>
<accession>A0A0F9ET88</accession>
<comment type="caution">
    <text evidence="2">The sequence shown here is derived from an EMBL/GenBank/DDBJ whole genome shotgun (WGS) entry which is preliminary data.</text>
</comment>